<dbReference type="GO" id="GO:0005739">
    <property type="term" value="C:mitochondrion"/>
    <property type="evidence" value="ECO:0007669"/>
    <property type="project" value="UniProtKB-SubCell"/>
</dbReference>
<evidence type="ECO:0000256" key="2">
    <source>
        <dbReference type="ARBA" id="ARBA00010835"/>
    </source>
</evidence>
<keyword evidence="3" id="KW-0809">Transit peptide</keyword>
<dbReference type="PANTHER" id="PTHR46203:SF1">
    <property type="entry name" value="MITOCHONDRIAL TRANSLATION RELEASE FACTOR IN RESCUE"/>
    <property type="match status" value="1"/>
</dbReference>
<comment type="similarity">
    <text evidence="2">Belongs to the prokaryotic/mitochondrial release factor family.</text>
</comment>
<dbReference type="RefSeq" id="XP_060122802.1">
    <property type="nucleotide sequence ID" value="XM_060266819.1"/>
</dbReference>
<dbReference type="InterPro" id="IPR045853">
    <property type="entry name" value="Pep_chain_release_fac_I_sf"/>
</dbReference>
<gene>
    <name evidence="7" type="ORF">MJAP1_002887</name>
</gene>
<feature type="region of interest" description="Disordered" evidence="5">
    <location>
        <begin position="263"/>
        <end position="300"/>
    </location>
</feature>
<proteinExistence type="inferred from homology"/>
<evidence type="ECO:0000256" key="5">
    <source>
        <dbReference type="SAM" id="MobiDB-lite"/>
    </source>
</evidence>
<evidence type="ECO:0000313" key="8">
    <source>
        <dbReference type="Proteomes" id="UP001217754"/>
    </source>
</evidence>
<dbReference type="SUPFAM" id="SSF75620">
    <property type="entry name" value="Release factor"/>
    <property type="match status" value="1"/>
</dbReference>
<dbReference type="GO" id="GO:0032543">
    <property type="term" value="P:mitochondrial translation"/>
    <property type="evidence" value="ECO:0007669"/>
    <property type="project" value="UniProtKB-ARBA"/>
</dbReference>
<dbReference type="EMBL" id="CP119962">
    <property type="protein sequence ID" value="WFD39905.1"/>
    <property type="molecule type" value="Genomic_DNA"/>
</dbReference>
<dbReference type="InterPro" id="IPR000352">
    <property type="entry name" value="Pep_chain_release_fac_I"/>
</dbReference>
<evidence type="ECO:0000256" key="3">
    <source>
        <dbReference type="ARBA" id="ARBA00022946"/>
    </source>
</evidence>
<accession>A0AAF0F332</accession>
<protein>
    <recommendedName>
        <fullName evidence="6">Prokaryotic-type class I peptide chain release factors domain-containing protein</fullName>
    </recommendedName>
</protein>
<dbReference type="InterPro" id="IPR052405">
    <property type="entry name" value="Mito_Transl_Release_Factor"/>
</dbReference>
<dbReference type="Proteomes" id="UP001217754">
    <property type="component" value="Chromosome 5"/>
</dbReference>
<dbReference type="GO" id="GO:0003747">
    <property type="term" value="F:translation release factor activity"/>
    <property type="evidence" value="ECO:0007669"/>
    <property type="project" value="InterPro"/>
</dbReference>
<dbReference type="AlphaFoldDB" id="A0AAF0F332"/>
<keyword evidence="4" id="KW-0496">Mitochondrion</keyword>
<evidence type="ECO:0000256" key="4">
    <source>
        <dbReference type="ARBA" id="ARBA00023128"/>
    </source>
</evidence>
<dbReference type="Gene3D" id="3.30.160.20">
    <property type="match status" value="1"/>
</dbReference>
<evidence type="ECO:0000259" key="6">
    <source>
        <dbReference type="Pfam" id="PF00472"/>
    </source>
</evidence>
<comment type="subcellular location">
    <subcellularLocation>
        <location evidence="1">Mitochondrion</location>
    </subcellularLocation>
</comment>
<dbReference type="PANTHER" id="PTHR46203">
    <property type="entry name" value="PROBABLE PEPTIDE CHAIN RELEASE FACTOR C12ORF65"/>
    <property type="match status" value="1"/>
</dbReference>
<reference evidence="7" key="1">
    <citation type="submission" date="2023-03" db="EMBL/GenBank/DDBJ databases">
        <title>Mating type loci evolution in Malassezia.</title>
        <authorList>
            <person name="Coelho M.A."/>
        </authorList>
    </citation>
    <scope>NUCLEOTIDE SEQUENCE</scope>
    <source>
        <strain evidence="7">CBS 9431</strain>
    </source>
</reference>
<feature type="domain" description="Prokaryotic-type class I peptide chain release factors" evidence="6">
    <location>
        <begin position="190"/>
        <end position="296"/>
    </location>
</feature>
<dbReference type="GeneID" id="85226538"/>
<feature type="compositionally biased region" description="Basic residues" evidence="5">
    <location>
        <begin position="285"/>
        <end position="300"/>
    </location>
</feature>
<keyword evidence="8" id="KW-1185">Reference proteome</keyword>
<evidence type="ECO:0000313" key="7">
    <source>
        <dbReference type="EMBL" id="WFD39905.1"/>
    </source>
</evidence>
<organism evidence="7 8">
    <name type="scientific">Malassezia japonica</name>
    <dbReference type="NCBI Taxonomy" id="223818"/>
    <lineage>
        <taxon>Eukaryota</taxon>
        <taxon>Fungi</taxon>
        <taxon>Dikarya</taxon>
        <taxon>Basidiomycota</taxon>
        <taxon>Ustilaginomycotina</taxon>
        <taxon>Malasseziomycetes</taxon>
        <taxon>Malasseziales</taxon>
        <taxon>Malasseziaceae</taxon>
        <taxon>Malassezia</taxon>
    </lineage>
</organism>
<name>A0AAF0F332_9BASI</name>
<evidence type="ECO:0000256" key="1">
    <source>
        <dbReference type="ARBA" id="ARBA00004173"/>
    </source>
</evidence>
<dbReference type="Pfam" id="PF00472">
    <property type="entry name" value="RF-1"/>
    <property type="match status" value="1"/>
</dbReference>
<sequence length="300" mass="33796">MVSLLRNPPAEIGPMPFPPALIAQGPACAVAETYASSHPLSALQLINPPLSMQRAAQRYPSLFRTALPEFDFEAHFPVRVVWTADELAAQAQEGVPWFEVHRIEHQREEEADESLDRYEWASLEHGAEDTLEWLESEVGLEAMEEFADETPASALHEDTSPSTVPPGTLPPWFVEGAYEFAPDGSKKMPVVLDETHLTERFIRGSGPGGQAINKLATNVELVHIPTALRITCQATRSREQNRVIARRLLSQRLEWLVKKDWARTPQSASRALAPSVLQSKWDKERRKKQNKKKKQRRRAS</sequence>